<name>A0ACD3RAP1_LARCR</name>
<protein>
    <submittedName>
        <fullName evidence="1">Uncharacterized protein</fullName>
    </submittedName>
</protein>
<evidence type="ECO:0000313" key="2">
    <source>
        <dbReference type="Proteomes" id="UP000793456"/>
    </source>
</evidence>
<accession>A0ACD3RAP1</accession>
<comment type="caution">
    <text evidence="1">The sequence shown here is derived from an EMBL/GenBank/DDBJ whole genome shotgun (WGS) entry which is preliminary data.</text>
</comment>
<gene>
    <name evidence="1" type="ORF">E3U43_013705</name>
</gene>
<proteinExistence type="predicted"/>
<dbReference type="Proteomes" id="UP000793456">
    <property type="component" value="Chromosome VIII"/>
</dbReference>
<sequence length="191" mass="20625">MDQLLGDGSLAESTPLRDRMALYQAAISKQEVPPTSVSSDQLDGFCGKQKENVPPFSLDMSPESEPNGRKSFTPETNGSSPGTPASVQSERLFSAQVFQKLPPTCEGDLRVVSEDGVSSGEAGGQSARLPQLLFPLLALQHQTQFGELRLPPQQRLLQAALLPALQGQRKLRRGLRPPAPQRAVGEQRGEL</sequence>
<keyword evidence="2" id="KW-1185">Reference proteome</keyword>
<evidence type="ECO:0000313" key="1">
    <source>
        <dbReference type="EMBL" id="TMS16412.1"/>
    </source>
</evidence>
<organism evidence="1 2">
    <name type="scientific">Larimichthys crocea</name>
    <name type="common">Large yellow croaker</name>
    <name type="synonym">Pseudosciaena crocea</name>
    <dbReference type="NCBI Taxonomy" id="215358"/>
    <lineage>
        <taxon>Eukaryota</taxon>
        <taxon>Metazoa</taxon>
        <taxon>Chordata</taxon>
        <taxon>Craniata</taxon>
        <taxon>Vertebrata</taxon>
        <taxon>Euteleostomi</taxon>
        <taxon>Actinopterygii</taxon>
        <taxon>Neopterygii</taxon>
        <taxon>Teleostei</taxon>
        <taxon>Neoteleostei</taxon>
        <taxon>Acanthomorphata</taxon>
        <taxon>Eupercaria</taxon>
        <taxon>Sciaenidae</taxon>
        <taxon>Larimichthys</taxon>
    </lineage>
</organism>
<dbReference type="EMBL" id="CM011681">
    <property type="protein sequence ID" value="TMS16412.1"/>
    <property type="molecule type" value="Genomic_DNA"/>
</dbReference>
<reference evidence="1" key="1">
    <citation type="submission" date="2018-11" db="EMBL/GenBank/DDBJ databases">
        <title>The sequence and de novo assembly of Larimichthys crocea genome using PacBio and Hi-C technologies.</title>
        <authorList>
            <person name="Xu P."/>
            <person name="Chen B."/>
            <person name="Zhou Z."/>
            <person name="Ke Q."/>
            <person name="Wu Y."/>
            <person name="Bai H."/>
            <person name="Pu F."/>
        </authorList>
    </citation>
    <scope>NUCLEOTIDE SEQUENCE</scope>
    <source>
        <tissue evidence="1">Muscle</tissue>
    </source>
</reference>